<proteinExistence type="predicted"/>
<evidence type="ECO:0000259" key="2">
    <source>
        <dbReference type="PROSITE" id="PS50878"/>
    </source>
</evidence>
<feature type="domain" description="Reverse transcriptase" evidence="2">
    <location>
        <begin position="363"/>
        <end position="558"/>
    </location>
</feature>
<dbReference type="Pfam" id="PF00078">
    <property type="entry name" value="RVT_1"/>
    <property type="match status" value="1"/>
</dbReference>
<evidence type="ECO:0000313" key="3">
    <source>
        <dbReference type="EMBL" id="KAH0739368.1"/>
    </source>
</evidence>
<accession>A0ABQ7TZ76</accession>
<dbReference type="EMBL" id="JAIVGD010000028">
    <property type="protein sequence ID" value="KAH0739368.1"/>
    <property type="molecule type" value="Genomic_DNA"/>
</dbReference>
<evidence type="ECO:0000313" key="4">
    <source>
        <dbReference type="Proteomes" id="UP000826656"/>
    </source>
</evidence>
<feature type="region of interest" description="Disordered" evidence="1">
    <location>
        <begin position="260"/>
        <end position="281"/>
    </location>
</feature>
<sequence>MQSMKRNAQKGRKLSLMEATNVELGQQSKGSSVKVGGTQGTVNLKNKRVDLSQEHEEFTAEIEIGEPTDAIPSIVNGIVVGVTEAIRKQQFEAQIIWKELQTPLSASQLGSEVEEEVNSKTQKRPISDDFHIAKLSNAGYKLEYVAPLKLGELQMVEIEIEDIKTEIVFWSKVVMSGLNSARVLVEVELGAQLPEVVHFKNERGQFIEQTVQYDRKPTLCKYCKKNGHSEEVCRLKKKVRRDGQVKQRVEGVLKQTLETNMRHQNNEEETPRHHNDRKEENSKIRGNLGGLAMMLQGMVNILKGCMMYKVVRRLKLSKRRLKGLHSEAFQNIFVEANTDRETLRKAQEALHSCPIDEACQQLEHQAYHKFRKSSYFTEVFLQQRSKATWIRLGDDNTRSMMHNVLLCHELLRHYNRKNASPRCLVKIDLRKAYDMVSWEFLDEMLIGFGFPRELVKWIMLCVTTPKFSVKVNGGNHGFFAGKSGLRQGDPMSPLLFVLVMEYLSRILNSMGNLPNFKFHPMCKKLKLTHLIFADDLMIFCKGNMESVNRVMEALAQFT</sequence>
<name>A0ABQ7TZ76_SOLTU</name>
<comment type="caution">
    <text evidence="3">The sequence shown here is derived from an EMBL/GenBank/DDBJ whole genome shotgun (WGS) entry which is preliminary data.</text>
</comment>
<dbReference type="PANTHER" id="PTHR19446">
    <property type="entry name" value="REVERSE TRANSCRIPTASES"/>
    <property type="match status" value="1"/>
</dbReference>
<keyword evidence="4" id="KW-1185">Reference proteome</keyword>
<protein>
    <recommendedName>
        <fullName evidence="2">Reverse transcriptase domain-containing protein</fullName>
    </recommendedName>
</protein>
<evidence type="ECO:0000256" key="1">
    <source>
        <dbReference type="SAM" id="MobiDB-lite"/>
    </source>
</evidence>
<dbReference type="InterPro" id="IPR000477">
    <property type="entry name" value="RT_dom"/>
</dbReference>
<dbReference type="SUPFAM" id="SSF56672">
    <property type="entry name" value="DNA/RNA polymerases"/>
    <property type="match status" value="1"/>
</dbReference>
<gene>
    <name evidence="3" type="ORF">KY290_038073</name>
</gene>
<dbReference type="InterPro" id="IPR043502">
    <property type="entry name" value="DNA/RNA_pol_sf"/>
</dbReference>
<dbReference type="Proteomes" id="UP000826656">
    <property type="component" value="Unassembled WGS sequence"/>
</dbReference>
<organism evidence="3 4">
    <name type="scientific">Solanum tuberosum</name>
    <name type="common">Potato</name>
    <dbReference type="NCBI Taxonomy" id="4113"/>
    <lineage>
        <taxon>Eukaryota</taxon>
        <taxon>Viridiplantae</taxon>
        <taxon>Streptophyta</taxon>
        <taxon>Embryophyta</taxon>
        <taxon>Tracheophyta</taxon>
        <taxon>Spermatophyta</taxon>
        <taxon>Magnoliopsida</taxon>
        <taxon>eudicotyledons</taxon>
        <taxon>Gunneridae</taxon>
        <taxon>Pentapetalae</taxon>
        <taxon>asterids</taxon>
        <taxon>lamiids</taxon>
        <taxon>Solanales</taxon>
        <taxon>Solanaceae</taxon>
        <taxon>Solanoideae</taxon>
        <taxon>Solaneae</taxon>
        <taxon>Solanum</taxon>
    </lineage>
</organism>
<reference evidence="3 4" key="1">
    <citation type="journal article" date="2021" name="bioRxiv">
        <title>Chromosome-scale and haplotype-resolved genome assembly of a tetraploid potato cultivar.</title>
        <authorList>
            <person name="Sun H."/>
            <person name="Jiao W.-B."/>
            <person name="Krause K."/>
            <person name="Campoy J.A."/>
            <person name="Goel M."/>
            <person name="Folz-Donahue K."/>
            <person name="Kukat C."/>
            <person name="Huettel B."/>
            <person name="Schneeberger K."/>
        </authorList>
    </citation>
    <scope>NUCLEOTIDE SEQUENCE [LARGE SCALE GENOMIC DNA]</scope>
    <source>
        <strain evidence="3">SolTubOtavaFocal</strain>
        <tissue evidence="3">Leaves</tissue>
    </source>
</reference>
<dbReference type="PROSITE" id="PS50878">
    <property type="entry name" value="RT_POL"/>
    <property type="match status" value="1"/>
</dbReference>